<comment type="caution">
    <text evidence="2">The sequence shown here is derived from an EMBL/GenBank/DDBJ whole genome shotgun (WGS) entry which is preliminary data.</text>
</comment>
<reference evidence="2 3" key="1">
    <citation type="submission" date="2020-08" db="EMBL/GenBank/DDBJ databases">
        <title>Plant Genome Project.</title>
        <authorList>
            <person name="Zhang R.-G."/>
        </authorList>
    </citation>
    <scope>NUCLEOTIDE SEQUENCE [LARGE SCALE GENOMIC DNA]</scope>
    <source>
        <tissue evidence="2">Rhizome</tissue>
    </source>
</reference>
<feature type="region of interest" description="Disordered" evidence="1">
    <location>
        <begin position="235"/>
        <end position="265"/>
    </location>
</feature>
<dbReference type="Proteomes" id="UP000734854">
    <property type="component" value="Unassembled WGS sequence"/>
</dbReference>
<evidence type="ECO:0000313" key="3">
    <source>
        <dbReference type="Proteomes" id="UP000734854"/>
    </source>
</evidence>
<evidence type="ECO:0008006" key="4">
    <source>
        <dbReference type="Google" id="ProtNLM"/>
    </source>
</evidence>
<dbReference type="PANTHER" id="PTHR46250:SF15">
    <property type="entry name" value="OS01G0523800 PROTEIN"/>
    <property type="match status" value="1"/>
</dbReference>
<sequence>MQTQVRIIIACCLLHNLIRKFMSHDPQECIPDEDEQSEDDDSDRGTAFRNNLAQQMFNNWENEDSRMESNLEESVGKNVARGKGKNKVFWTEEESWALIKCLQDMATILFRKHTEGSRTTTWIKTLKRKFHAINEMCRQSDCTWNDVEKKIACEETWYLEWIKNHNDAKSLYNVSFPYFSELEMVYGKDRATGLVAEDPMMVAQNITDVDAGLTISDDNSLAEKGVEVDSMLNQQPSLTSRASHSKEKKKSSVDRVQKVSKRAKTSAVQNVDSDFKLLGA</sequence>
<keyword evidence="3" id="KW-1185">Reference proteome</keyword>
<protein>
    <recommendedName>
        <fullName evidence="4">Myb/SANT-like domain-containing protein</fullName>
    </recommendedName>
</protein>
<organism evidence="2 3">
    <name type="scientific">Zingiber officinale</name>
    <name type="common">Ginger</name>
    <name type="synonym">Amomum zingiber</name>
    <dbReference type="NCBI Taxonomy" id="94328"/>
    <lineage>
        <taxon>Eukaryota</taxon>
        <taxon>Viridiplantae</taxon>
        <taxon>Streptophyta</taxon>
        <taxon>Embryophyta</taxon>
        <taxon>Tracheophyta</taxon>
        <taxon>Spermatophyta</taxon>
        <taxon>Magnoliopsida</taxon>
        <taxon>Liliopsida</taxon>
        <taxon>Zingiberales</taxon>
        <taxon>Zingiberaceae</taxon>
        <taxon>Zingiber</taxon>
    </lineage>
</organism>
<name>A0A8J5GUG3_ZINOF</name>
<accession>A0A8J5GUG3</accession>
<dbReference type="EMBL" id="JACMSC010000008">
    <property type="protein sequence ID" value="KAG6510156.1"/>
    <property type="molecule type" value="Genomic_DNA"/>
</dbReference>
<evidence type="ECO:0000313" key="2">
    <source>
        <dbReference type="EMBL" id="KAG6510156.1"/>
    </source>
</evidence>
<dbReference type="AlphaFoldDB" id="A0A8J5GUG3"/>
<proteinExistence type="predicted"/>
<dbReference type="PANTHER" id="PTHR46250">
    <property type="entry name" value="MYB/SANT-LIKE DNA-BINDING DOMAIN PROTEIN-RELATED"/>
    <property type="match status" value="1"/>
</dbReference>
<evidence type="ECO:0000256" key="1">
    <source>
        <dbReference type="SAM" id="MobiDB-lite"/>
    </source>
</evidence>
<gene>
    <name evidence="2" type="ORF">ZIOFF_028165</name>
</gene>